<dbReference type="Proteomes" id="UP000184499">
    <property type="component" value="Unassembled WGS sequence"/>
</dbReference>
<dbReference type="GeneID" id="93573545"/>
<keyword evidence="3" id="KW-1185">Reference proteome</keyword>
<dbReference type="EMBL" id="KV878686">
    <property type="protein sequence ID" value="OJJ70358.1"/>
    <property type="molecule type" value="Genomic_DNA"/>
</dbReference>
<evidence type="ECO:0000256" key="1">
    <source>
        <dbReference type="SAM" id="MobiDB-lite"/>
    </source>
</evidence>
<protein>
    <submittedName>
        <fullName evidence="2">Uncharacterized protein</fullName>
    </submittedName>
</protein>
<dbReference type="OMA" id="RTEHWIS"/>
<accession>A0A1L9UFC9</accession>
<evidence type="ECO:0000313" key="2">
    <source>
        <dbReference type="EMBL" id="OJJ70358.1"/>
    </source>
</evidence>
<dbReference type="OrthoDB" id="10298405at2759"/>
<sequence length="260" mass="29988">MATDARTEHWISGLKWWFPREEYFSITERVITTFKTAITILTVIHDYSDMTFDIVLGDPDPEDENRHHRILADRLRLPVISMLDDDGREFQPWGATVVGDSTAIYRRIGDLALYIPARFPEEMPKLAANDSPLADILNLIKNDFEDSSVHDDRGEPRTPSTSSEEEPEDESSTMPPCDEDYVPTRANNGAHRGSRREPRRRYSPATERDLGYSSSDIFPTLGDPVGPAIPWIMYERPGHEASDRAWNDQMLERYERRYRN</sequence>
<name>A0A1L9UFC9_ASPBC</name>
<gene>
    <name evidence="2" type="ORF">ASPBRDRAFT_197069</name>
</gene>
<feature type="region of interest" description="Disordered" evidence="1">
    <location>
        <begin position="145"/>
        <end position="215"/>
    </location>
</feature>
<feature type="compositionally biased region" description="Basic and acidic residues" evidence="1">
    <location>
        <begin position="145"/>
        <end position="156"/>
    </location>
</feature>
<organism evidence="2 3">
    <name type="scientific">Aspergillus brasiliensis (strain CBS 101740 / IMI 381727 / IBT 21946)</name>
    <dbReference type="NCBI Taxonomy" id="767769"/>
    <lineage>
        <taxon>Eukaryota</taxon>
        <taxon>Fungi</taxon>
        <taxon>Dikarya</taxon>
        <taxon>Ascomycota</taxon>
        <taxon>Pezizomycotina</taxon>
        <taxon>Eurotiomycetes</taxon>
        <taxon>Eurotiomycetidae</taxon>
        <taxon>Eurotiales</taxon>
        <taxon>Aspergillaceae</taxon>
        <taxon>Aspergillus</taxon>
        <taxon>Aspergillus subgen. Circumdati</taxon>
    </lineage>
</organism>
<feature type="compositionally biased region" description="Acidic residues" evidence="1">
    <location>
        <begin position="163"/>
        <end position="181"/>
    </location>
</feature>
<reference evidence="3" key="1">
    <citation type="journal article" date="2017" name="Genome Biol.">
        <title>Comparative genomics reveals high biological diversity and specific adaptations in the industrially and medically important fungal genus Aspergillus.</title>
        <authorList>
            <person name="de Vries R.P."/>
            <person name="Riley R."/>
            <person name="Wiebenga A."/>
            <person name="Aguilar-Osorio G."/>
            <person name="Amillis S."/>
            <person name="Uchima C.A."/>
            <person name="Anderluh G."/>
            <person name="Asadollahi M."/>
            <person name="Askin M."/>
            <person name="Barry K."/>
            <person name="Battaglia E."/>
            <person name="Bayram O."/>
            <person name="Benocci T."/>
            <person name="Braus-Stromeyer S.A."/>
            <person name="Caldana C."/>
            <person name="Canovas D."/>
            <person name="Cerqueira G.C."/>
            <person name="Chen F."/>
            <person name="Chen W."/>
            <person name="Choi C."/>
            <person name="Clum A."/>
            <person name="Dos Santos R.A."/>
            <person name="Damasio A.R."/>
            <person name="Diallinas G."/>
            <person name="Emri T."/>
            <person name="Fekete E."/>
            <person name="Flipphi M."/>
            <person name="Freyberg S."/>
            <person name="Gallo A."/>
            <person name="Gournas C."/>
            <person name="Habgood R."/>
            <person name="Hainaut M."/>
            <person name="Harispe M.L."/>
            <person name="Henrissat B."/>
            <person name="Hilden K.S."/>
            <person name="Hope R."/>
            <person name="Hossain A."/>
            <person name="Karabika E."/>
            <person name="Karaffa L."/>
            <person name="Karanyi Z."/>
            <person name="Krasevec N."/>
            <person name="Kuo A."/>
            <person name="Kusch H."/>
            <person name="LaButti K."/>
            <person name="Lagendijk E.L."/>
            <person name="Lapidus A."/>
            <person name="Levasseur A."/>
            <person name="Lindquist E."/>
            <person name="Lipzen A."/>
            <person name="Logrieco A.F."/>
            <person name="MacCabe A."/>
            <person name="Maekelae M.R."/>
            <person name="Malavazi I."/>
            <person name="Melin P."/>
            <person name="Meyer V."/>
            <person name="Mielnichuk N."/>
            <person name="Miskei M."/>
            <person name="Molnar A.P."/>
            <person name="Mule G."/>
            <person name="Ngan C.Y."/>
            <person name="Orejas M."/>
            <person name="Orosz E."/>
            <person name="Ouedraogo J.P."/>
            <person name="Overkamp K.M."/>
            <person name="Park H.-S."/>
            <person name="Perrone G."/>
            <person name="Piumi F."/>
            <person name="Punt P.J."/>
            <person name="Ram A.F."/>
            <person name="Ramon A."/>
            <person name="Rauscher S."/>
            <person name="Record E."/>
            <person name="Riano-Pachon D.M."/>
            <person name="Robert V."/>
            <person name="Roehrig J."/>
            <person name="Ruller R."/>
            <person name="Salamov A."/>
            <person name="Salih N.S."/>
            <person name="Samson R.A."/>
            <person name="Sandor E."/>
            <person name="Sanguinetti M."/>
            <person name="Schuetze T."/>
            <person name="Sepcic K."/>
            <person name="Shelest E."/>
            <person name="Sherlock G."/>
            <person name="Sophianopoulou V."/>
            <person name="Squina F.M."/>
            <person name="Sun H."/>
            <person name="Susca A."/>
            <person name="Todd R.B."/>
            <person name="Tsang A."/>
            <person name="Unkles S.E."/>
            <person name="van de Wiele N."/>
            <person name="van Rossen-Uffink D."/>
            <person name="Oliveira J.V."/>
            <person name="Vesth T.C."/>
            <person name="Visser J."/>
            <person name="Yu J.-H."/>
            <person name="Zhou M."/>
            <person name="Andersen M.R."/>
            <person name="Archer D.B."/>
            <person name="Baker S.E."/>
            <person name="Benoit I."/>
            <person name="Brakhage A.A."/>
            <person name="Braus G.H."/>
            <person name="Fischer R."/>
            <person name="Frisvad J.C."/>
            <person name="Goldman G.H."/>
            <person name="Houbraken J."/>
            <person name="Oakley B."/>
            <person name="Pocsi I."/>
            <person name="Scazzocchio C."/>
            <person name="Seiboth B."/>
            <person name="vanKuyk P.A."/>
            <person name="Wortman J."/>
            <person name="Dyer P.S."/>
            <person name="Grigoriev I.V."/>
        </authorList>
    </citation>
    <scope>NUCLEOTIDE SEQUENCE [LARGE SCALE GENOMIC DNA]</scope>
    <source>
        <strain evidence="3">CBS 101740 / IMI 381727 / IBT 21946</strain>
    </source>
</reference>
<feature type="compositionally biased region" description="Basic residues" evidence="1">
    <location>
        <begin position="192"/>
        <end position="202"/>
    </location>
</feature>
<proteinExistence type="predicted"/>
<dbReference type="AlphaFoldDB" id="A0A1L9UFC9"/>
<dbReference type="RefSeq" id="XP_067477606.1">
    <property type="nucleotide sequence ID" value="XM_067621057.1"/>
</dbReference>
<dbReference type="VEuPathDB" id="FungiDB:ASPBRDRAFT_197069"/>
<evidence type="ECO:0000313" key="3">
    <source>
        <dbReference type="Proteomes" id="UP000184499"/>
    </source>
</evidence>